<keyword evidence="2" id="KW-1185">Reference proteome</keyword>
<evidence type="ECO:0000313" key="1">
    <source>
        <dbReference type="EMBL" id="KGI79357.1"/>
    </source>
</evidence>
<organism evidence="1 2">
    <name type="scientific">Actinopolyspora erythraea</name>
    <dbReference type="NCBI Taxonomy" id="414996"/>
    <lineage>
        <taxon>Bacteria</taxon>
        <taxon>Bacillati</taxon>
        <taxon>Actinomycetota</taxon>
        <taxon>Actinomycetes</taxon>
        <taxon>Actinopolysporales</taxon>
        <taxon>Actinopolysporaceae</taxon>
        <taxon>Actinopolyspora</taxon>
    </lineage>
</organism>
<name>A0ABR4WYA0_9ACTN</name>
<accession>A0ABR4WYA0</accession>
<dbReference type="EMBL" id="JPMV01000046">
    <property type="protein sequence ID" value="KGI79357.1"/>
    <property type="molecule type" value="Genomic_DNA"/>
</dbReference>
<proteinExistence type="predicted"/>
<reference evidence="1 2" key="1">
    <citation type="journal article" date="2014" name="PLoS ONE">
        <title>Identification and Characterization of a New Erythromycin Biosynthetic Gene Cluster in Actinopolyspora erythraea YIM90600, a Novel Erythronolide-Producing Halophilic Actinomycete Isolated from Salt Field.</title>
        <authorList>
            <person name="Chen D."/>
            <person name="Feng J."/>
            <person name="Huang L."/>
            <person name="Zhang Q."/>
            <person name="Wu J."/>
            <person name="Zhu X."/>
            <person name="Duan Y."/>
            <person name="Xu Z."/>
        </authorList>
    </citation>
    <scope>NUCLEOTIDE SEQUENCE [LARGE SCALE GENOMIC DNA]</scope>
    <source>
        <strain evidence="1 2">YIM90600</strain>
    </source>
</reference>
<sequence>MSSRPAPATAARQRVARLVDEHPWFVPAAGQEDLSWASLWRLERYSREQSGGDRVARLVPLRLQVFRHHWSRPPSQVGLVDAYRRDVRLLIEHDVPRLRGLLAGVDERKTAARWIAEEGYRRRAPRLT</sequence>
<dbReference type="Proteomes" id="UP000029737">
    <property type="component" value="Unassembled WGS sequence"/>
</dbReference>
<gene>
    <name evidence="1" type="ORF">IL38_23950</name>
</gene>
<evidence type="ECO:0000313" key="2">
    <source>
        <dbReference type="Proteomes" id="UP000029737"/>
    </source>
</evidence>
<protein>
    <submittedName>
        <fullName evidence="1">Uncharacterized protein</fullName>
    </submittedName>
</protein>
<comment type="caution">
    <text evidence="1">The sequence shown here is derived from an EMBL/GenBank/DDBJ whole genome shotgun (WGS) entry which is preliminary data.</text>
</comment>